<reference evidence="4 5" key="1">
    <citation type="submission" date="2015-07" db="EMBL/GenBank/DDBJ databases">
        <title>Whole genome sequence of Herpetosiphon geysericola DSM 7119.</title>
        <authorList>
            <person name="Hemp J."/>
            <person name="Ward L.M."/>
            <person name="Pace L.A."/>
            <person name="Fischer W.W."/>
        </authorList>
    </citation>
    <scope>NUCLEOTIDE SEQUENCE [LARGE SCALE GENOMIC DNA]</scope>
    <source>
        <strain evidence="4 5">DSM 7119</strain>
    </source>
</reference>
<gene>
    <name evidence="4" type="ORF">SE18_24065</name>
</gene>
<dbReference type="InterPro" id="IPR002347">
    <property type="entry name" value="SDR_fam"/>
</dbReference>
<protein>
    <recommendedName>
        <fullName evidence="3">Ketoreductase domain-containing protein</fullName>
    </recommendedName>
</protein>
<name>A0A0P6XJ23_9CHLR</name>
<dbReference type="RefSeq" id="WP_054537022.1">
    <property type="nucleotide sequence ID" value="NZ_LGKP01000040.1"/>
</dbReference>
<evidence type="ECO:0000259" key="3">
    <source>
        <dbReference type="SMART" id="SM00822"/>
    </source>
</evidence>
<evidence type="ECO:0000313" key="5">
    <source>
        <dbReference type="Proteomes" id="UP000050277"/>
    </source>
</evidence>
<comment type="similarity">
    <text evidence="1">Belongs to the short-chain dehydrogenases/reductases (SDR) family.</text>
</comment>
<proteinExistence type="inferred from homology"/>
<dbReference type="Gene3D" id="3.40.50.720">
    <property type="entry name" value="NAD(P)-binding Rossmann-like Domain"/>
    <property type="match status" value="1"/>
</dbReference>
<dbReference type="EMBL" id="LGKP01000040">
    <property type="protein sequence ID" value="KPL80150.1"/>
    <property type="molecule type" value="Genomic_DNA"/>
</dbReference>
<dbReference type="SUPFAM" id="SSF51735">
    <property type="entry name" value="NAD(P)-binding Rossmann-fold domains"/>
    <property type="match status" value="1"/>
</dbReference>
<keyword evidence="2" id="KW-0560">Oxidoreductase</keyword>
<dbReference type="PANTHER" id="PTHR42879:SF2">
    <property type="entry name" value="3-OXOACYL-[ACYL-CARRIER-PROTEIN] REDUCTASE FABG"/>
    <property type="match status" value="1"/>
</dbReference>
<dbReference type="Proteomes" id="UP000050277">
    <property type="component" value="Unassembled WGS sequence"/>
</dbReference>
<feature type="domain" description="Ketoreductase" evidence="3">
    <location>
        <begin position="6"/>
        <end position="185"/>
    </location>
</feature>
<evidence type="ECO:0000256" key="2">
    <source>
        <dbReference type="ARBA" id="ARBA00023002"/>
    </source>
</evidence>
<dbReference type="Pfam" id="PF13561">
    <property type="entry name" value="adh_short_C2"/>
    <property type="match status" value="1"/>
</dbReference>
<dbReference type="PATRIC" id="fig|70996.4.peg.4931"/>
<dbReference type="GO" id="GO:0016491">
    <property type="term" value="F:oxidoreductase activity"/>
    <property type="evidence" value="ECO:0007669"/>
    <property type="project" value="UniProtKB-KW"/>
</dbReference>
<dbReference type="InterPro" id="IPR036291">
    <property type="entry name" value="NAD(P)-bd_dom_sf"/>
</dbReference>
<sequence>MSINDQVAIVTGGTGAIGREVVSGLIQRGARVVFCYRQRDELAEEMCATIADEQRLIAIKADVRDAEAMNSLVEVAVRRWERLDMLITAHSAVNNAPVAEMTLEQWNDVLETMLRGVTRITRAVLRPMQKARYGRIITITGYQPLAGGLTQANYAAALGGIIGFSKSLAREVAPWGITVNSVAPGLISRPHMSSFDPSYIPWATNIVPLKRLGAPAEITPAIFMLANPEAGYITGQVLPVDGGWRMV</sequence>
<organism evidence="4 5">
    <name type="scientific">Herpetosiphon geysericola</name>
    <dbReference type="NCBI Taxonomy" id="70996"/>
    <lineage>
        <taxon>Bacteria</taxon>
        <taxon>Bacillati</taxon>
        <taxon>Chloroflexota</taxon>
        <taxon>Chloroflexia</taxon>
        <taxon>Herpetosiphonales</taxon>
        <taxon>Herpetosiphonaceae</taxon>
        <taxon>Herpetosiphon</taxon>
    </lineage>
</organism>
<dbReference type="InterPro" id="IPR050259">
    <property type="entry name" value="SDR"/>
</dbReference>
<comment type="caution">
    <text evidence="4">The sequence shown here is derived from an EMBL/GenBank/DDBJ whole genome shotgun (WGS) entry which is preliminary data.</text>
</comment>
<dbReference type="PRINTS" id="PR00081">
    <property type="entry name" value="GDHRDH"/>
</dbReference>
<dbReference type="PANTHER" id="PTHR42879">
    <property type="entry name" value="3-OXOACYL-(ACYL-CARRIER-PROTEIN) REDUCTASE"/>
    <property type="match status" value="1"/>
</dbReference>
<dbReference type="InterPro" id="IPR057326">
    <property type="entry name" value="KR_dom"/>
</dbReference>
<evidence type="ECO:0000256" key="1">
    <source>
        <dbReference type="ARBA" id="ARBA00006484"/>
    </source>
</evidence>
<dbReference type="FunFam" id="3.40.50.720:FF:000173">
    <property type="entry name" value="3-oxoacyl-[acyl-carrier protein] reductase"/>
    <property type="match status" value="1"/>
</dbReference>
<evidence type="ECO:0000313" key="4">
    <source>
        <dbReference type="EMBL" id="KPL80150.1"/>
    </source>
</evidence>
<dbReference type="STRING" id="70996.SE18_24065"/>
<dbReference type="SMART" id="SM00822">
    <property type="entry name" value="PKS_KR"/>
    <property type="match status" value="1"/>
</dbReference>
<dbReference type="OrthoDB" id="9803333at2"/>
<accession>A0A0P6XJ23</accession>
<dbReference type="AlphaFoldDB" id="A0A0P6XJ23"/>
<keyword evidence="5" id="KW-1185">Reference proteome</keyword>